<dbReference type="OrthoDB" id="3853096at2"/>
<dbReference type="Gene3D" id="2.30.31.20">
    <property type="entry name" value="Sporulation-specific cell division protein SsgB"/>
    <property type="match status" value="1"/>
</dbReference>
<keyword evidence="4" id="KW-0749">Sporulation</keyword>
<evidence type="ECO:0000313" key="7">
    <source>
        <dbReference type="EMBL" id="KUL38311.1"/>
    </source>
</evidence>
<comment type="subcellular location">
    <subcellularLocation>
        <location evidence="1">Cell septum</location>
    </subcellularLocation>
</comment>
<protein>
    <submittedName>
        <fullName evidence="7">SsgD protein</fullName>
    </submittedName>
</protein>
<keyword evidence="6" id="KW-0131">Cell cycle</keyword>
<evidence type="ECO:0000256" key="6">
    <source>
        <dbReference type="ARBA" id="ARBA00023306"/>
    </source>
</evidence>
<evidence type="ECO:0000256" key="5">
    <source>
        <dbReference type="ARBA" id="ARBA00023210"/>
    </source>
</evidence>
<comment type="caution">
    <text evidence="7">The sequence shown here is derived from an EMBL/GenBank/DDBJ whole genome shotgun (WGS) entry which is preliminary data.</text>
</comment>
<comment type="similarity">
    <text evidence="2">Belongs to the SsgA family.</text>
</comment>
<dbReference type="RefSeq" id="WP_062703312.1">
    <property type="nucleotide sequence ID" value="NZ_LLZG01000115.1"/>
</dbReference>
<dbReference type="Proteomes" id="UP000053923">
    <property type="component" value="Unassembled WGS sequence"/>
</dbReference>
<dbReference type="AlphaFoldDB" id="A0A0X3V0M4"/>
<evidence type="ECO:0000256" key="2">
    <source>
        <dbReference type="ARBA" id="ARBA00009323"/>
    </source>
</evidence>
<accession>A0A0X3V0M4</accession>
<dbReference type="GO" id="GO:0030435">
    <property type="term" value="P:sporulation resulting in formation of a cellular spore"/>
    <property type="evidence" value="ECO:0007669"/>
    <property type="project" value="UniProtKB-KW"/>
</dbReference>
<proteinExistence type="inferred from homology"/>
<evidence type="ECO:0000256" key="4">
    <source>
        <dbReference type="ARBA" id="ARBA00022969"/>
    </source>
</evidence>
<sequence length="137" mass="15074">MRPVLEQPVRARLVTPGYLELPIRPTLRYDATEPFAVHVDFPARVSADENGVTWTFARSLLEEGLAAAAGIGDVRIRPGERSRTVIEFHAGHGMAVIRFGTASLRRFLQRSYAVVEPGREDLGPELDHGLTSLLDGV</sequence>
<name>A0A0X3V0M4_9ACTN</name>
<gene>
    <name evidence="7" type="ORF">ADL12_17100</name>
</gene>
<dbReference type="GO" id="GO:0030428">
    <property type="term" value="C:cell septum"/>
    <property type="evidence" value="ECO:0007669"/>
    <property type="project" value="UniProtKB-SubCell"/>
</dbReference>
<dbReference type="InterPro" id="IPR038658">
    <property type="entry name" value="SsgB_sf"/>
</dbReference>
<reference evidence="8" key="1">
    <citation type="submission" date="2015-10" db="EMBL/GenBank/DDBJ databases">
        <authorList>
            <person name="Ju K.-S."/>
            <person name="Doroghazi J.R."/>
            <person name="Metcalf W.W."/>
        </authorList>
    </citation>
    <scope>NUCLEOTIDE SEQUENCE [LARGE SCALE GENOMIC DNA]</scope>
    <source>
        <strain evidence="8">NRRL 3151</strain>
    </source>
</reference>
<evidence type="ECO:0000313" key="8">
    <source>
        <dbReference type="Proteomes" id="UP000053923"/>
    </source>
</evidence>
<keyword evidence="3" id="KW-0132">Cell division</keyword>
<keyword evidence="8" id="KW-1185">Reference proteome</keyword>
<keyword evidence="5" id="KW-0717">Septation</keyword>
<dbReference type="GO" id="GO:0000917">
    <property type="term" value="P:division septum assembly"/>
    <property type="evidence" value="ECO:0007669"/>
    <property type="project" value="UniProtKB-KW"/>
</dbReference>
<dbReference type="EMBL" id="LLZG01000115">
    <property type="protein sequence ID" value="KUL38311.1"/>
    <property type="molecule type" value="Genomic_DNA"/>
</dbReference>
<organism evidence="7 8">
    <name type="scientific">Streptomyces regalis</name>
    <dbReference type="NCBI Taxonomy" id="68262"/>
    <lineage>
        <taxon>Bacteria</taxon>
        <taxon>Bacillati</taxon>
        <taxon>Actinomycetota</taxon>
        <taxon>Actinomycetes</taxon>
        <taxon>Kitasatosporales</taxon>
        <taxon>Streptomycetaceae</taxon>
        <taxon>Streptomyces</taxon>
    </lineage>
</organism>
<evidence type="ECO:0000256" key="3">
    <source>
        <dbReference type="ARBA" id="ARBA00022618"/>
    </source>
</evidence>
<dbReference type="Pfam" id="PF04686">
    <property type="entry name" value="SsgA"/>
    <property type="match status" value="1"/>
</dbReference>
<dbReference type="InterPro" id="IPR006776">
    <property type="entry name" value="SsgB"/>
</dbReference>
<evidence type="ECO:0000256" key="1">
    <source>
        <dbReference type="ARBA" id="ARBA00004431"/>
    </source>
</evidence>